<dbReference type="Pfam" id="PF00188">
    <property type="entry name" value="CAP"/>
    <property type="match status" value="1"/>
</dbReference>
<evidence type="ECO:0000313" key="3">
    <source>
        <dbReference type="WBParaSite" id="MCU_005394-RA"/>
    </source>
</evidence>
<dbReference type="SUPFAM" id="SSF55797">
    <property type="entry name" value="PR-1-like"/>
    <property type="match status" value="1"/>
</dbReference>
<accession>A0A5K3F441</accession>
<organism evidence="3">
    <name type="scientific">Mesocestoides corti</name>
    <name type="common">Flatworm</name>
    <dbReference type="NCBI Taxonomy" id="53468"/>
    <lineage>
        <taxon>Eukaryota</taxon>
        <taxon>Metazoa</taxon>
        <taxon>Spiralia</taxon>
        <taxon>Lophotrochozoa</taxon>
        <taxon>Platyhelminthes</taxon>
        <taxon>Cestoda</taxon>
        <taxon>Eucestoda</taxon>
        <taxon>Cyclophyllidea</taxon>
        <taxon>Mesocestoididae</taxon>
        <taxon>Mesocestoides</taxon>
    </lineage>
</organism>
<reference evidence="3" key="1">
    <citation type="submission" date="2019-11" db="UniProtKB">
        <authorList>
            <consortium name="WormBaseParasite"/>
        </authorList>
    </citation>
    <scope>IDENTIFICATION</scope>
</reference>
<feature type="signal peptide" evidence="1">
    <location>
        <begin position="1"/>
        <end position="16"/>
    </location>
</feature>
<evidence type="ECO:0000259" key="2">
    <source>
        <dbReference type="SMART" id="SM00198"/>
    </source>
</evidence>
<protein>
    <submittedName>
        <fullName evidence="3">SCP domain-containing protein</fullName>
    </submittedName>
</protein>
<keyword evidence="1" id="KW-0732">Signal</keyword>
<feature type="domain" description="SCP" evidence="2">
    <location>
        <begin position="22"/>
        <end position="125"/>
    </location>
</feature>
<name>A0A5K3F441_MESCO</name>
<sequence>MRVVIYFMVLIWSAVTEIPTDEQRREIVELHTKLRESVQPPASNMMLMRYSSELEALAQKYIANCSSGWPNPWTLPEDIFDLGRLSSSSTNPYASMLTKFSSQRQYYNYDQYQCKDTCFEYQRVR</sequence>
<dbReference type="Gene3D" id="3.40.33.10">
    <property type="entry name" value="CAP"/>
    <property type="match status" value="1"/>
</dbReference>
<dbReference type="SMART" id="SM00198">
    <property type="entry name" value="SCP"/>
    <property type="match status" value="1"/>
</dbReference>
<dbReference type="InterPro" id="IPR035940">
    <property type="entry name" value="CAP_sf"/>
</dbReference>
<evidence type="ECO:0000256" key="1">
    <source>
        <dbReference type="SAM" id="SignalP"/>
    </source>
</evidence>
<dbReference type="WBParaSite" id="MCU_005394-RA">
    <property type="protein sequence ID" value="MCU_005394-RA"/>
    <property type="gene ID" value="MCU_005394"/>
</dbReference>
<dbReference type="AlphaFoldDB" id="A0A5K3F441"/>
<feature type="chain" id="PRO_5024339967" evidence="1">
    <location>
        <begin position="17"/>
        <end position="125"/>
    </location>
</feature>
<dbReference type="InterPro" id="IPR014044">
    <property type="entry name" value="CAP_dom"/>
</dbReference>
<proteinExistence type="predicted"/>